<feature type="compositionally biased region" description="Polar residues" evidence="2">
    <location>
        <begin position="166"/>
        <end position="176"/>
    </location>
</feature>
<dbReference type="EMBL" id="QJKJ01001631">
    <property type="protein sequence ID" value="RDY06702.1"/>
    <property type="molecule type" value="Genomic_DNA"/>
</dbReference>
<feature type="region of interest" description="Disordered" evidence="2">
    <location>
        <begin position="166"/>
        <end position="187"/>
    </location>
</feature>
<feature type="non-terminal residue" evidence="3">
    <location>
        <position position="1"/>
    </location>
</feature>
<proteinExistence type="predicted"/>
<evidence type="ECO:0000256" key="2">
    <source>
        <dbReference type="SAM" id="MobiDB-lite"/>
    </source>
</evidence>
<feature type="coiled-coil region" evidence="1">
    <location>
        <begin position="96"/>
        <end position="123"/>
    </location>
</feature>
<reference evidence="3" key="1">
    <citation type="submission" date="2018-05" db="EMBL/GenBank/DDBJ databases">
        <title>Draft genome of Mucuna pruriens seed.</title>
        <authorList>
            <person name="Nnadi N.E."/>
            <person name="Vos R."/>
            <person name="Hasami M.H."/>
            <person name="Devisetty U.K."/>
            <person name="Aguiy J.C."/>
        </authorList>
    </citation>
    <scope>NUCLEOTIDE SEQUENCE [LARGE SCALE GENOMIC DNA]</scope>
    <source>
        <strain evidence="3">JCA_2017</strain>
    </source>
</reference>
<organism evidence="3 4">
    <name type="scientific">Mucuna pruriens</name>
    <name type="common">Velvet bean</name>
    <name type="synonym">Dolichos pruriens</name>
    <dbReference type="NCBI Taxonomy" id="157652"/>
    <lineage>
        <taxon>Eukaryota</taxon>
        <taxon>Viridiplantae</taxon>
        <taxon>Streptophyta</taxon>
        <taxon>Embryophyta</taxon>
        <taxon>Tracheophyta</taxon>
        <taxon>Spermatophyta</taxon>
        <taxon>Magnoliopsida</taxon>
        <taxon>eudicotyledons</taxon>
        <taxon>Gunneridae</taxon>
        <taxon>Pentapetalae</taxon>
        <taxon>rosids</taxon>
        <taxon>fabids</taxon>
        <taxon>Fabales</taxon>
        <taxon>Fabaceae</taxon>
        <taxon>Papilionoideae</taxon>
        <taxon>50 kb inversion clade</taxon>
        <taxon>NPAAA clade</taxon>
        <taxon>indigoferoid/millettioid clade</taxon>
        <taxon>Phaseoleae</taxon>
        <taxon>Mucuna</taxon>
    </lineage>
</organism>
<evidence type="ECO:0000256" key="1">
    <source>
        <dbReference type="SAM" id="Coils"/>
    </source>
</evidence>
<dbReference type="Proteomes" id="UP000257109">
    <property type="component" value="Unassembled WGS sequence"/>
</dbReference>
<evidence type="ECO:0000313" key="4">
    <source>
        <dbReference type="Proteomes" id="UP000257109"/>
    </source>
</evidence>
<name>A0A371HVB0_MUCPR</name>
<comment type="caution">
    <text evidence="3">The sequence shown here is derived from an EMBL/GenBank/DDBJ whole genome shotgun (WGS) entry which is preliminary data.</text>
</comment>
<sequence length="187" mass="21574">MLDDNSTRDTRPKCKLSPSQLDGMPRNLLCDCATSFLESIFRQLVTITQPERDLARGHPHSGIRSCLWKVPGKDLELWRPNVRKARLSTYVTHSKSKAMESKIEVLEFQNQDLKGEVGQLKEQMAQMFQILSQTNATITAMTHRHAVHQEQERVKAEAQHQVSWTLPPFTNHQQMPQAEEKWQSLED</sequence>
<keyword evidence="4" id="KW-1185">Reference proteome</keyword>
<gene>
    <name evidence="3" type="ORF">CR513_09271</name>
</gene>
<accession>A0A371HVB0</accession>
<feature type="compositionally biased region" description="Basic and acidic residues" evidence="2">
    <location>
        <begin position="178"/>
        <end position="187"/>
    </location>
</feature>
<dbReference type="AlphaFoldDB" id="A0A371HVB0"/>
<evidence type="ECO:0000313" key="3">
    <source>
        <dbReference type="EMBL" id="RDY06702.1"/>
    </source>
</evidence>
<protein>
    <submittedName>
        <fullName evidence="3">Uncharacterized protein</fullName>
    </submittedName>
</protein>
<keyword evidence="1" id="KW-0175">Coiled coil</keyword>